<gene>
    <name evidence="1" type="ORF">RC62_2622</name>
</gene>
<name>A0A0Q0S2D8_9FLAO</name>
<evidence type="ECO:0000313" key="1">
    <source>
        <dbReference type="EMBL" id="KQB37456.1"/>
    </source>
</evidence>
<protein>
    <submittedName>
        <fullName evidence="1">DUF2931 domain containing protein</fullName>
    </submittedName>
</protein>
<proteinExistence type="predicted"/>
<evidence type="ECO:0000313" key="2">
    <source>
        <dbReference type="Proteomes" id="UP000050443"/>
    </source>
</evidence>
<dbReference type="EMBL" id="JRLF01000015">
    <property type="protein sequence ID" value="KQB37456.1"/>
    <property type="molecule type" value="Genomic_DNA"/>
</dbReference>
<dbReference type="InterPro" id="IPR021326">
    <property type="entry name" value="DUF2931"/>
</dbReference>
<accession>A0A0Q0S2D8</accession>
<dbReference type="Proteomes" id="UP000050443">
    <property type="component" value="Unassembled WGS sequence"/>
</dbReference>
<dbReference type="STRING" id="362413.RC62_2622"/>
<sequence length="347" mass="39691">METNFKWQEGLSCPSGYPIQVYRGWLEGPLVSNGVNEEPNSTTSIYGFGTTTGIGNWGDNSSGMSQGEKPIPQRLNCTWYSYVEDVMYHINTELDYPKMVKLFNEGFQSSVRKRGKVMTTYNHITIGFAPGGVVVVWLKGGDKDVEIGRYQGQKVVIDPKEIASLDSHERLLFDPVDRERTLKNPKIISLEDQQANKNKPIPYGLWDSYRVKYNWKPVFEFVREGKISDNLSFDMFNGERETLLDQEFLKNESQERAIPRVLSFAWWGKDGQGYGGYIRFDEKEIFAAFQELHKKNPEANIDLEVKINPGSTYLAATVKNGIKAIPLKKSNTEVYESRSLTEKYKKE</sequence>
<dbReference type="PATRIC" id="fig|362413.3.peg.2569"/>
<comment type="caution">
    <text evidence="1">The sequence shown here is derived from an EMBL/GenBank/DDBJ whole genome shotgun (WGS) entry which is preliminary data.</text>
</comment>
<reference evidence="1 2" key="1">
    <citation type="submission" date="2014-09" db="EMBL/GenBank/DDBJ databases">
        <title>Genome sequence of Flavobacterium aquidurense RC62.</title>
        <authorList>
            <person name="Kim J.F."/>
            <person name="Kwak M.-J."/>
        </authorList>
    </citation>
    <scope>NUCLEOTIDE SEQUENCE [LARGE SCALE GENOMIC DNA]</scope>
    <source>
        <strain evidence="1 2">RC62</strain>
    </source>
</reference>
<organism evidence="1 2">
    <name type="scientific">Flavobacterium aquidurense</name>
    <dbReference type="NCBI Taxonomy" id="362413"/>
    <lineage>
        <taxon>Bacteria</taxon>
        <taxon>Pseudomonadati</taxon>
        <taxon>Bacteroidota</taxon>
        <taxon>Flavobacteriia</taxon>
        <taxon>Flavobacteriales</taxon>
        <taxon>Flavobacteriaceae</taxon>
        <taxon>Flavobacterium</taxon>
    </lineage>
</organism>
<dbReference type="AlphaFoldDB" id="A0A0Q0S2D8"/>
<dbReference type="Pfam" id="PF11153">
    <property type="entry name" value="DUF2931"/>
    <property type="match status" value="1"/>
</dbReference>